<dbReference type="AlphaFoldDB" id="A0A077NME0"/>
<evidence type="ECO:0000313" key="1">
    <source>
        <dbReference type="EMBL" id="CDG98905.1"/>
    </source>
</evidence>
<dbReference type="HOGENOM" id="CLU_3223999_0_0_6"/>
<reference evidence="1" key="1">
    <citation type="submission" date="2013-07" db="EMBL/GenBank/DDBJ databases">
        <title>Sub-species coevolution in mutualistic symbiosis.</title>
        <authorList>
            <person name="Murfin K."/>
            <person name="Klassen J."/>
            <person name="Lee M."/>
            <person name="Forst S."/>
            <person name="Stock P."/>
            <person name="Goodrich-Blair H."/>
        </authorList>
    </citation>
    <scope>NUCLEOTIDE SEQUENCE [LARGE SCALE GENOMIC DNA]</scope>
    <source>
        <strain evidence="1">Puntauvense</strain>
    </source>
</reference>
<comment type="caution">
    <text evidence="1">The sequence shown here is derived from an EMBL/GenBank/DDBJ whole genome shotgun (WGS) entry which is preliminary data.</text>
</comment>
<dbReference type="Proteomes" id="UP000028511">
    <property type="component" value="Unassembled WGS sequence"/>
</dbReference>
<name>A0A077NME0_XENBV</name>
<proteinExistence type="predicted"/>
<protein>
    <submittedName>
        <fullName evidence="1">Uncharacterized protein</fullName>
    </submittedName>
</protein>
<dbReference type="EMBL" id="CBSW010000268">
    <property type="protein sequence ID" value="CDG98905.1"/>
    <property type="molecule type" value="Genomic_DNA"/>
</dbReference>
<evidence type="ECO:0000313" key="2">
    <source>
        <dbReference type="Proteomes" id="UP000028511"/>
    </source>
</evidence>
<accession>A0A077NME0</accession>
<organism evidence="1 2">
    <name type="scientific">Xenorhabdus bovienii str. puntauvense</name>
    <dbReference type="NCBI Taxonomy" id="1398201"/>
    <lineage>
        <taxon>Bacteria</taxon>
        <taxon>Pseudomonadati</taxon>
        <taxon>Pseudomonadota</taxon>
        <taxon>Gammaproteobacteria</taxon>
        <taxon>Enterobacterales</taxon>
        <taxon>Morganellaceae</taxon>
        <taxon>Xenorhabdus</taxon>
    </lineage>
</organism>
<gene>
    <name evidence="1" type="ORF">XBP1_620054</name>
</gene>
<sequence length="44" mass="4832">MANSYLKFAIILIIDIIAIKFANIPKSLGVYNLVIKGIDIIAIN</sequence>